<dbReference type="Proteomes" id="UP001369736">
    <property type="component" value="Unassembled WGS sequence"/>
</dbReference>
<dbReference type="EMBL" id="JBBEGM010000004">
    <property type="protein sequence ID" value="MEJ2861984.1"/>
    <property type="molecule type" value="Genomic_DNA"/>
</dbReference>
<dbReference type="SUPFAM" id="SSF51735">
    <property type="entry name" value="NAD(P)-binding Rossmann-fold domains"/>
    <property type="match status" value="1"/>
</dbReference>
<protein>
    <submittedName>
        <fullName evidence="5">SDR family oxidoreductase</fullName>
    </submittedName>
</protein>
<keyword evidence="2" id="KW-0560">Oxidoreductase</keyword>
<dbReference type="InterPro" id="IPR020904">
    <property type="entry name" value="Sc_DH/Rdtase_CS"/>
</dbReference>
<feature type="region of interest" description="Disordered" evidence="3">
    <location>
        <begin position="1"/>
        <end position="27"/>
    </location>
</feature>
<evidence type="ECO:0000256" key="3">
    <source>
        <dbReference type="SAM" id="MobiDB-lite"/>
    </source>
</evidence>
<reference evidence="5 6" key="1">
    <citation type="submission" date="2024-03" db="EMBL/GenBank/DDBJ databases">
        <title>Actinomycetospora sp. OC33-EN07, a novel actinomycete isolated from wild orchid (Aerides multiflora).</title>
        <authorList>
            <person name="Suriyachadkun C."/>
        </authorList>
    </citation>
    <scope>NUCLEOTIDE SEQUENCE [LARGE SCALE GENOMIC DNA]</scope>
    <source>
        <strain evidence="5 6">OC33-EN07</strain>
    </source>
</reference>
<evidence type="ECO:0000256" key="1">
    <source>
        <dbReference type="ARBA" id="ARBA00006484"/>
    </source>
</evidence>
<organism evidence="5 6">
    <name type="scientific">Actinomycetospora flava</name>
    <dbReference type="NCBI Taxonomy" id="3129232"/>
    <lineage>
        <taxon>Bacteria</taxon>
        <taxon>Bacillati</taxon>
        <taxon>Actinomycetota</taxon>
        <taxon>Actinomycetes</taxon>
        <taxon>Pseudonocardiales</taxon>
        <taxon>Pseudonocardiaceae</taxon>
        <taxon>Actinomycetospora</taxon>
    </lineage>
</organism>
<dbReference type="InterPro" id="IPR057326">
    <property type="entry name" value="KR_dom"/>
</dbReference>
<dbReference type="Gene3D" id="3.40.50.720">
    <property type="entry name" value="NAD(P)-binding Rossmann-like Domain"/>
    <property type="match status" value="1"/>
</dbReference>
<proteinExistence type="inferred from homology"/>
<dbReference type="PANTHER" id="PTHR48107:SF16">
    <property type="entry name" value="NADPH-DEPENDENT ALDEHYDE REDUCTASE 1, CHLOROPLASTIC"/>
    <property type="match status" value="1"/>
</dbReference>
<dbReference type="PRINTS" id="PR00081">
    <property type="entry name" value="GDHRDH"/>
</dbReference>
<accession>A0ABU8M3P7</accession>
<evidence type="ECO:0000259" key="4">
    <source>
        <dbReference type="SMART" id="SM00822"/>
    </source>
</evidence>
<dbReference type="Pfam" id="PF13561">
    <property type="entry name" value="adh_short_C2"/>
    <property type="match status" value="1"/>
</dbReference>
<evidence type="ECO:0000313" key="5">
    <source>
        <dbReference type="EMBL" id="MEJ2861984.1"/>
    </source>
</evidence>
<comment type="similarity">
    <text evidence="1">Belongs to the short-chain dehydrogenases/reductases (SDR) family.</text>
</comment>
<evidence type="ECO:0000313" key="6">
    <source>
        <dbReference type="Proteomes" id="UP001369736"/>
    </source>
</evidence>
<name>A0ABU8M3P7_9PSEU</name>
<dbReference type="PRINTS" id="PR00080">
    <property type="entry name" value="SDRFAMILY"/>
</dbReference>
<dbReference type="SMART" id="SM00822">
    <property type="entry name" value="PKS_KR"/>
    <property type="match status" value="1"/>
</dbReference>
<dbReference type="PANTHER" id="PTHR48107">
    <property type="entry name" value="NADPH-DEPENDENT ALDEHYDE REDUCTASE-LIKE PROTEIN, CHLOROPLASTIC-RELATED"/>
    <property type="match status" value="1"/>
</dbReference>
<comment type="caution">
    <text evidence="5">The sequence shown here is derived from an EMBL/GenBank/DDBJ whole genome shotgun (WGS) entry which is preliminary data.</text>
</comment>
<gene>
    <name evidence="5" type="ORF">WCD58_12505</name>
</gene>
<dbReference type="PROSITE" id="PS00061">
    <property type="entry name" value="ADH_SHORT"/>
    <property type="match status" value="1"/>
</dbReference>
<dbReference type="InterPro" id="IPR036291">
    <property type="entry name" value="NAD(P)-bd_dom_sf"/>
</dbReference>
<dbReference type="InterPro" id="IPR002347">
    <property type="entry name" value="SDR_fam"/>
</dbReference>
<sequence>MSEQPPPQEQTYPGSTGAMDPEPNDEMTGYVGRDLLAGRKALITGGDSGIGRAVAVAFAEEGADVAISYLSEGDDATHTQKLVESRGRRCVLLPGDIADRDHCARMVGRAVDELGGLDLLVNNAATQTPVDGPEELSDEQWDRTFATNVSSFFWITKDALPHLGQGSAIINTGSVNGLRGNKALLDYSAAKGAVHALTMSLSQQLLPRGIRVNCVAPGPVWTPLIPATMPEEKVDSFGAQAPIGRPATPDEIAPSYVFFASDRLSSYYSGEVLAPTGGETHPG</sequence>
<feature type="domain" description="Ketoreductase" evidence="4">
    <location>
        <begin position="39"/>
        <end position="224"/>
    </location>
</feature>
<keyword evidence="6" id="KW-1185">Reference proteome</keyword>
<evidence type="ECO:0000256" key="2">
    <source>
        <dbReference type="ARBA" id="ARBA00023002"/>
    </source>
</evidence>
<dbReference type="RefSeq" id="WP_337703227.1">
    <property type="nucleotide sequence ID" value="NZ_JBBEGM010000004.1"/>
</dbReference>